<feature type="compositionally biased region" description="Low complexity" evidence="2">
    <location>
        <begin position="44"/>
        <end position="57"/>
    </location>
</feature>
<comment type="cofactor">
    <cofactor evidence="1">
        <name>Mg(2+)</name>
        <dbReference type="ChEBI" id="CHEBI:18420"/>
    </cofactor>
</comment>
<keyword evidence="5" id="KW-1185">Reference proteome</keyword>
<protein>
    <recommendedName>
        <fullName evidence="1">Protein phosphatase</fullName>
        <ecNumber evidence="1">3.1.3.16</ecNumber>
    </recommendedName>
</protein>
<evidence type="ECO:0000256" key="2">
    <source>
        <dbReference type="SAM" id="MobiDB-lite"/>
    </source>
</evidence>
<dbReference type="EC" id="3.1.3.16" evidence="1"/>
<dbReference type="Pfam" id="PF00481">
    <property type="entry name" value="PP2C"/>
    <property type="match status" value="1"/>
</dbReference>
<feature type="domain" description="PPM-type phosphatase" evidence="3">
    <location>
        <begin position="172"/>
        <end position="401"/>
    </location>
</feature>
<dbReference type="SMART" id="SM00332">
    <property type="entry name" value="PP2Cc"/>
    <property type="match status" value="1"/>
</dbReference>
<comment type="similarity">
    <text evidence="1">Belongs to the PP2C family.</text>
</comment>
<dbReference type="PROSITE" id="PS51746">
    <property type="entry name" value="PPM_2"/>
    <property type="match status" value="1"/>
</dbReference>
<keyword evidence="1" id="KW-0464">Manganese</keyword>
<dbReference type="KEGG" id="mng:MNEG_8763"/>
<reference evidence="4 5" key="1">
    <citation type="journal article" date="2013" name="BMC Genomics">
        <title>Reconstruction of the lipid metabolism for the microalga Monoraphidium neglectum from its genome sequence reveals characteristics suitable for biofuel production.</title>
        <authorList>
            <person name="Bogen C."/>
            <person name="Al-Dilaimi A."/>
            <person name="Albersmeier A."/>
            <person name="Wichmann J."/>
            <person name="Grundmann M."/>
            <person name="Rupp O."/>
            <person name="Lauersen K.J."/>
            <person name="Blifernez-Klassen O."/>
            <person name="Kalinowski J."/>
            <person name="Goesmann A."/>
            <person name="Mussgnug J.H."/>
            <person name="Kruse O."/>
        </authorList>
    </citation>
    <scope>NUCLEOTIDE SEQUENCE [LARGE SCALE GENOMIC DNA]</scope>
    <source>
        <strain evidence="4 5">SAG 48.87</strain>
    </source>
</reference>
<dbReference type="GeneID" id="25741638"/>
<dbReference type="InterPro" id="IPR001932">
    <property type="entry name" value="PPM-type_phosphatase-like_dom"/>
</dbReference>
<keyword evidence="1" id="KW-0479">Metal-binding</keyword>
<gene>
    <name evidence="4" type="ORF">MNEG_8763</name>
</gene>
<dbReference type="EMBL" id="KK101922">
    <property type="protein sequence ID" value="KIY99196.1"/>
    <property type="molecule type" value="Genomic_DNA"/>
</dbReference>
<dbReference type="Gene3D" id="3.60.40.10">
    <property type="entry name" value="PPM-type phosphatase domain"/>
    <property type="match status" value="1"/>
</dbReference>
<comment type="catalytic activity">
    <reaction evidence="1">
        <text>O-phospho-L-seryl-[protein] + H2O = L-seryl-[protein] + phosphate</text>
        <dbReference type="Rhea" id="RHEA:20629"/>
        <dbReference type="Rhea" id="RHEA-COMP:9863"/>
        <dbReference type="Rhea" id="RHEA-COMP:11604"/>
        <dbReference type="ChEBI" id="CHEBI:15377"/>
        <dbReference type="ChEBI" id="CHEBI:29999"/>
        <dbReference type="ChEBI" id="CHEBI:43474"/>
        <dbReference type="ChEBI" id="CHEBI:83421"/>
        <dbReference type="EC" id="3.1.3.16"/>
    </reaction>
</comment>
<dbReference type="OrthoDB" id="60843at2759"/>
<dbReference type="AlphaFoldDB" id="A0A0D2MER8"/>
<proteinExistence type="inferred from homology"/>
<keyword evidence="1" id="KW-0904">Protein phosphatase</keyword>
<dbReference type="GO" id="GO:0004722">
    <property type="term" value="F:protein serine/threonine phosphatase activity"/>
    <property type="evidence" value="ECO:0007669"/>
    <property type="project" value="UniProtKB-EC"/>
</dbReference>
<feature type="region of interest" description="Disordered" evidence="2">
    <location>
        <begin position="103"/>
        <end position="184"/>
    </location>
</feature>
<dbReference type="Proteomes" id="UP000054498">
    <property type="component" value="Unassembled WGS sequence"/>
</dbReference>
<name>A0A0D2MER8_9CHLO</name>
<comment type="catalytic activity">
    <reaction evidence="1">
        <text>O-phospho-L-threonyl-[protein] + H2O = L-threonyl-[protein] + phosphate</text>
        <dbReference type="Rhea" id="RHEA:47004"/>
        <dbReference type="Rhea" id="RHEA-COMP:11060"/>
        <dbReference type="Rhea" id="RHEA-COMP:11605"/>
        <dbReference type="ChEBI" id="CHEBI:15377"/>
        <dbReference type="ChEBI" id="CHEBI:30013"/>
        <dbReference type="ChEBI" id="CHEBI:43474"/>
        <dbReference type="ChEBI" id="CHEBI:61977"/>
        <dbReference type="EC" id="3.1.3.16"/>
    </reaction>
</comment>
<dbReference type="SMART" id="SM00331">
    <property type="entry name" value="PP2C_SIG"/>
    <property type="match status" value="1"/>
</dbReference>
<keyword evidence="1" id="KW-0378">Hydrolase</keyword>
<dbReference type="PANTHER" id="PTHR12320">
    <property type="entry name" value="PROTEIN PHOSPHATASE 2C"/>
    <property type="match status" value="1"/>
</dbReference>
<feature type="compositionally biased region" description="Low complexity" evidence="2">
    <location>
        <begin position="103"/>
        <end position="168"/>
    </location>
</feature>
<organism evidence="4 5">
    <name type="scientific">Monoraphidium neglectum</name>
    <dbReference type="NCBI Taxonomy" id="145388"/>
    <lineage>
        <taxon>Eukaryota</taxon>
        <taxon>Viridiplantae</taxon>
        <taxon>Chlorophyta</taxon>
        <taxon>core chlorophytes</taxon>
        <taxon>Chlorophyceae</taxon>
        <taxon>CS clade</taxon>
        <taxon>Sphaeropleales</taxon>
        <taxon>Selenastraceae</taxon>
        <taxon>Monoraphidium</taxon>
    </lineage>
</organism>
<feature type="region of interest" description="Disordered" evidence="2">
    <location>
        <begin position="30"/>
        <end position="57"/>
    </location>
</feature>
<evidence type="ECO:0000259" key="3">
    <source>
        <dbReference type="PROSITE" id="PS51746"/>
    </source>
</evidence>
<comment type="cofactor">
    <cofactor evidence="1">
        <name>Mn(2+)</name>
        <dbReference type="ChEBI" id="CHEBI:29035"/>
    </cofactor>
</comment>
<dbReference type="GO" id="GO:0046872">
    <property type="term" value="F:metal ion binding"/>
    <property type="evidence" value="ECO:0007669"/>
    <property type="project" value="UniProtKB-UniRule"/>
</dbReference>
<dbReference type="InterPro" id="IPR039123">
    <property type="entry name" value="PPTC7"/>
</dbReference>
<sequence>MLMARPAHRRVHAMASEEAVAAAQLDEGTFRNELQASEGGGSGFDSSSGGPTAATVTAAIAREAQAAQELEGSWLSAGVPASNGASSGTSSGAAAAAVADDDISSISSSSTSERDVAAASDDSSTGSPSSSSSSSSSSGDSLSSAPALDDPAAGDPPAKPRGPAAAPPVLMTSGASMLPHPEKAHRGGEDAFFIAEPPLSVGVADGVGGWAEIGVDAGAYARLFMVHAKEEAEALLGGDAALSPQTVLERAYYRTNVQGSSTVCILSLNGSTLCASNLGDSGFVLVRDGGAAFQSPQQQHNFNFPYQLGSADGGASDHPQSAMRFELTVQPGDIVITGTDGLWDNVFAEEAATIVARCRVQGDGPEAAAHALCRYARMRATDPKYHSPFSYSAIQAGYVFLGGGFQPSGIVWKAAALLDCA</sequence>
<dbReference type="RefSeq" id="XP_013898216.1">
    <property type="nucleotide sequence ID" value="XM_014042762.1"/>
</dbReference>
<dbReference type="InterPro" id="IPR036457">
    <property type="entry name" value="PPM-type-like_dom_sf"/>
</dbReference>
<evidence type="ECO:0000256" key="1">
    <source>
        <dbReference type="RuleBase" id="RU366020"/>
    </source>
</evidence>
<evidence type="ECO:0000313" key="5">
    <source>
        <dbReference type="Proteomes" id="UP000054498"/>
    </source>
</evidence>
<dbReference type="SUPFAM" id="SSF81606">
    <property type="entry name" value="PP2C-like"/>
    <property type="match status" value="1"/>
</dbReference>
<evidence type="ECO:0000313" key="4">
    <source>
        <dbReference type="EMBL" id="KIY99196.1"/>
    </source>
</evidence>
<accession>A0A0D2MER8</accession>
<keyword evidence="1" id="KW-0460">Magnesium</keyword>
<dbReference type="PANTHER" id="PTHR12320:SF1">
    <property type="entry name" value="PROTEIN PHOSPHATASE PTC7 HOMOLOG"/>
    <property type="match status" value="1"/>
</dbReference>